<gene>
    <name evidence="1" type="ORF">GCM10007938_35820</name>
</gene>
<proteinExistence type="predicted"/>
<accession>A0ABQ6F3H5</accession>
<organism evidence="1 2">
    <name type="scientific">Vibrio zhanjiangensis</name>
    <dbReference type="NCBI Taxonomy" id="1046128"/>
    <lineage>
        <taxon>Bacteria</taxon>
        <taxon>Pseudomonadati</taxon>
        <taxon>Pseudomonadota</taxon>
        <taxon>Gammaproteobacteria</taxon>
        <taxon>Vibrionales</taxon>
        <taxon>Vibrionaceae</taxon>
        <taxon>Vibrio</taxon>
    </lineage>
</organism>
<dbReference type="RefSeq" id="WP_284193635.1">
    <property type="nucleotide sequence ID" value="NZ_BSPW01000084.1"/>
</dbReference>
<name>A0ABQ6F3H5_9VIBR</name>
<sequence>MRSSEYDAISGFLRLLNYHCHEELLLSLNDKEGCLSFTIVPEELGLPENEIHVDLSWNGTWLSLGTCISASWLTPKALQSLLLESVSHLQCATDNSGRVHILSKFRRAEVRQEQLYQKFVQILEKLRVAKVSG</sequence>
<comment type="caution">
    <text evidence="1">The sequence shown here is derived from an EMBL/GenBank/DDBJ whole genome shotgun (WGS) entry which is preliminary data.</text>
</comment>
<evidence type="ECO:0000313" key="2">
    <source>
        <dbReference type="Proteomes" id="UP001157138"/>
    </source>
</evidence>
<protein>
    <submittedName>
        <fullName evidence="1">Uncharacterized protein</fullName>
    </submittedName>
</protein>
<dbReference type="EMBL" id="BSPW01000084">
    <property type="protein sequence ID" value="GLT19799.1"/>
    <property type="molecule type" value="Genomic_DNA"/>
</dbReference>
<dbReference type="Proteomes" id="UP001157138">
    <property type="component" value="Unassembled WGS sequence"/>
</dbReference>
<keyword evidence="2" id="KW-1185">Reference proteome</keyword>
<evidence type="ECO:0000313" key="1">
    <source>
        <dbReference type="EMBL" id="GLT19799.1"/>
    </source>
</evidence>
<reference evidence="2" key="1">
    <citation type="journal article" date="2019" name="Int. J. Syst. Evol. Microbiol.">
        <title>The Global Catalogue of Microorganisms (GCM) 10K type strain sequencing project: providing services to taxonomists for standard genome sequencing and annotation.</title>
        <authorList>
            <consortium name="The Broad Institute Genomics Platform"/>
            <consortium name="The Broad Institute Genome Sequencing Center for Infectious Disease"/>
            <person name="Wu L."/>
            <person name="Ma J."/>
        </authorList>
    </citation>
    <scope>NUCLEOTIDE SEQUENCE [LARGE SCALE GENOMIC DNA]</scope>
    <source>
        <strain evidence="2">NBRC 108723</strain>
    </source>
</reference>